<accession>A0ABU5TH09</accession>
<evidence type="ECO:0000313" key="2">
    <source>
        <dbReference type="Proteomes" id="UP001301388"/>
    </source>
</evidence>
<protein>
    <submittedName>
        <fullName evidence="1">DUF928 domain-containing protein</fullName>
    </submittedName>
</protein>
<organism evidence="1 2">
    <name type="scientific">Pseudanabaena galeata UHCC 0370</name>
    <dbReference type="NCBI Taxonomy" id="3110310"/>
    <lineage>
        <taxon>Bacteria</taxon>
        <taxon>Bacillati</taxon>
        <taxon>Cyanobacteriota</taxon>
        <taxon>Cyanophyceae</taxon>
        <taxon>Pseudanabaenales</taxon>
        <taxon>Pseudanabaenaceae</taxon>
        <taxon>Pseudanabaena</taxon>
    </lineage>
</organism>
<keyword evidence="2" id="KW-1185">Reference proteome</keyword>
<sequence length="283" mass="32621">MKLYIWRSLFQYPKLVLVTILLSAFSWCAPILGQSKSISFYGLGIVQSSSQREQIRCADLTNLVSIDLLAPDDGARTLSERPTFYWYIEHKSLASKNSTQVGYSNNFYVDFFVRDGFARNAKSIFRSRSEVTPKVKSGLYRFELPAKAPALEVNKTYSWHIRYMQLSGHDQSDVTNQIDIRAIVKRESNPSVIKKVQAASTHLEKARIFAKNLYWYDALDAYTKWIDVNPNDKEALQERLAMLDQLMERYPKKKCIGKYNVNNSSLINSKQSIPQIMKYSPSR</sequence>
<dbReference type="Pfam" id="PF06051">
    <property type="entry name" value="DUF928"/>
    <property type="match status" value="1"/>
</dbReference>
<dbReference type="EMBL" id="JAYGIE010000028">
    <property type="protein sequence ID" value="MEA5477545.1"/>
    <property type="molecule type" value="Genomic_DNA"/>
</dbReference>
<dbReference type="RefSeq" id="WP_323261127.1">
    <property type="nucleotide sequence ID" value="NZ_JAYGIE010000028.1"/>
</dbReference>
<proteinExistence type="predicted"/>
<reference evidence="1 2" key="1">
    <citation type="submission" date="2023-12" db="EMBL/GenBank/DDBJ databases">
        <title>Baltic Sea Cyanobacteria.</title>
        <authorList>
            <person name="Delbaje E."/>
            <person name="Fewer D.P."/>
            <person name="Shishido T.K."/>
        </authorList>
    </citation>
    <scope>NUCLEOTIDE SEQUENCE [LARGE SCALE GENOMIC DNA]</scope>
    <source>
        <strain evidence="1 2">UHCC 0370</strain>
    </source>
</reference>
<dbReference type="InterPro" id="IPR010328">
    <property type="entry name" value="DUF928"/>
</dbReference>
<name>A0ABU5TH09_9CYAN</name>
<evidence type="ECO:0000313" key="1">
    <source>
        <dbReference type="EMBL" id="MEA5477545.1"/>
    </source>
</evidence>
<gene>
    <name evidence="1" type="ORF">VB774_07925</name>
</gene>
<dbReference type="Proteomes" id="UP001301388">
    <property type="component" value="Unassembled WGS sequence"/>
</dbReference>
<comment type="caution">
    <text evidence="1">The sequence shown here is derived from an EMBL/GenBank/DDBJ whole genome shotgun (WGS) entry which is preliminary data.</text>
</comment>